<keyword evidence="1" id="KW-0812">Transmembrane</keyword>
<gene>
    <name evidence="2" type="ORF">F906_00718</name>
</gene>
<evidence type="ECO:0000313" key="3">
    <source>
        <dbReference type="Proteomes" id="UP000023774"/>
    </source>
</evidence>
<evidence type="ECO:0000313" key="2">
    <source>
        <dbReference type="EMBL" id="ENW87478.1"/>
    </source>
</evidence>
<keyword evidence="1" id="KW-1133">Transmembrane helix</keyword>
<keyword evidence="1" id="KW-0472">Membrane</keyword>
<dbReference type="Proteomes" id="UP000023774">
    <property type="component" value="Unassembled WGS sequence"/>
</dbReference>
<accession>N9KTY6</accession>
<protein>
    <submittedName>
        <fullName evidence="2">Uncharacterized protein</fullName>
    </submittedName>
</protein>
<dbReference type="HOGENOM" id="CLU_209505_0_0_6"/>
<organism evidence="2 3">
    <name type="scientific">Acinetobacter pseudolwoffii</name>
    <dbReference type="NCBI Taxonomy" id="2053287"/>
    <lineage>
        <taxon>Bacteria</taxon>
        <taxon>Pseudomonadati</taxon>
        <taxon>Pseudomonadota</taxon>
        <taxon>Gammaproteobacteria</taxon>
        <taxon>Moraxellales</taxon>
        <taxon>Moraxellaceae</taxon>
        <taxon>Acinetobacter</taxon>
    </lineage>
</organism>
<name>N9KTY6_9GAMM</name>
<dbReference type="PATRIC" id="fig|1217709.3.peg.680"/>
<keyword evidence="3" id="KW-1185">Reference proteome</keyword>
<reference evidence="2 3" key="1">
    <citation type="submission" date="2013-02" db="EMBL/GenBank/DDBJ databases">
        <title>The Genome Sequence of Acinetobacter sp. NIPH 713.</title>
        <authorList>
            <consortium name="The Broad Institute Genome Sequencing Platform"/>
            <consortium name="The Broad Institute Genome Sequencing Center for Infectious Disease"/>
            <person name="Cerqueira G."/>
            <person name="Feldgarden M."/>
            <person name="Courvalin P."/>
            <person name="Perichon B."/>
            <person name="Grillot-Courvalin C."/>
            <person name="Clermont D."/>
            <person name="Rocha E."/>
            <person name="Yoon E.-J."/>
            <person name="Nemec A."/>
            <person name="Walker B."/>
            <person name="Young S.K."/>
            <person name="Zeng Q."/>
            <person name="Gargeya S."/>
            <person name="Fitzgerald M."/>
            <person name="Haas B."/>
            <person name="Abouelleil A."/>
            <person name="Alvarado L."/>
            <person name="Arachchi H.M."/>
            <person name="Berlin A.M."/>
            <person name="Chapman S.B."/>
            <person name="Dewar J."/>
            <person name="Goldberg J."/>
            <person name="Griggs A."/>
            <person name="Gujja S."/>
            <person name="Hansen M."/>
            <person name="Howarth C."/>
            <person name="Imamovic A."/>
            <person name="Larimer J."/>
            <person name="McCowan C."/>
            <person name="Murphy C."/>
            <person name="Neiman D."/>
            <person name="Pearson M."/>
            <person name="Priest M."/>
            <person name="Roberts A."/>
            <person name="Saif S."/>
            <person name="Shea T."/>
            <person name="Sisk P."/>
            <person name="Sykes S."/>
            <person name="Wortman J."/>
            <person name="Nusbaum C."/>
            <person name="Birren B."/>
        </authorList>
    </citation>
    <scope>NUCLEOTIDE SEQUENCE [LARGE SCALE GENOMIC DNA]</scope>
    <source>
        <strain evidence="2 3">NIPH 713</strain>
    </source>
</reference>
<dbReference type="EMBL" id="APRJ01000010">
    <property type="protein sequence ID" value="ENW87478.1"/>
    <property type="molecule type" value="Genomic_DNA"/>
</dbReference>
<feature type="transmembrane region" description="Helical" evidence="1">
    <location>
        <begin position="27"/>
        <end position="45"/>
    </location>
</feature>
<comment type="caution">
    <text evidence="2">The sequence shown here is derived from an EMBL/GenBank/DDBJ whole genome shotgun (WGS) entry which is preliminary data.</text>
</comment>
<sequence>MKIVQEETLDQVEHHLSSRYNIDMMSCLFFMLGMLICGFTLHTFIF</sequence>
<dbReference type="AlphaFoldDB" id="N9KTY6"/>
<evidence type="ECO:0000256" key="1">
    <source>
        <dbReference type="SAM" id="Phobius"/>
    </source>
</evidence>
<proteinExistence type="predicted"/>